<dbReference type="PANTHER" id="PTHR30579">
    <property type="entry name" value="TRANSCRIPTIONAL REGULATOR"/>
    <property type="match status" value="1"/>
</dbReference>
<dbReference type="Gene3D" id="1.10.10.10">
    <property type="entry name" value="Winged helix-like DNA-binding domain superfamily/Winged helix DNA-binding domain"/>
    <property type="match status" value="1"/>
</dbReference>
<dbReference type="InterPro" id="IPR050176">
    <property type="entry name" value="LTTR"/>
</dbReference>
<evidence type="ECO:0000259" key="5">
    <source>
        <dbReference type="PROSITE" id="PS50931"/>
    </source>
</evidence>
<dbReference type="Proteomes" id="UP000298781">
    <property type="component" value="Chromosome"/>
</dbReference>
<dbReference type="PRINTS" id="PR00039">
    <property type="entry name" value="HTHLYSR"/>
</dbReference>
<dbReference type="Gene3D" id="3.40.190.10">
    <property type="entry name" value="Periplasmic binding protein-like II"/>
    <property type="match status" value="2"/>
</dbReference>
<keyword evidence="7" id="KW-1185">Reference proteome</keyword>
<dbReference type="EMBL" id="CP039690">
    <property type="protein sequence ID" value="QCI69386.1"/>
    <property type="molecule type" value="Genomic_DNA"/>
</dbReference>
<evidence type="ECO:0000256" key="4">
    <source>
        <dbReference type="ARBA" id="ARBA00023163"/>
    </source>
</evidence>
<evidence type="ECO:0000256" key="2">
    <source>
        <dbReference type="ARBA" id="ARBA00023015"/>
    </source>
</evidence>
<keyword evidence="4" id="KW-0804">Transcription</keyword>
<reference evidence="6 7" key="1">
    <citation type="submission" date="2019-04" db="EMBL/GenBank/DDBJ databases">
        <title>Phreatobacter aquaticus sp. nov.</title>
        <authorList>
            <person name="Choi A."/>
        </authorList>
    </citation>
    <scope>NUCLEOTIDE SEQUENCE [LARGE SCALE GENOMIC DNA]</scope>
    <source>
        <strain evidence="6 7">KCTC 52518</strain>
    </source>
</reference>
<evidence type="ECO:0000256" key="3">
    <source>
        <dbReference type="ARBA" id="ARBA00023125"/>
    </source>
</evidence>
<sequence>MARNLDTALVRTFVTVAATASMTAAANALHVTQGAVSQQIKRLEDVIGCALFERDRGGLRLTAAGERLIGKARRLLALNDEIWTEMTTQVFTGHVRFGLPYDLVGTLLAPVIKAYAEACPKVEISLVCGSSPELAEKLAAGEIDLAVIEEPVGATSGECLGIERLVWAGAKTGNAYRKRPLPISLVAETCAFRPVVLAALDRQGVAWRTVFENGNIDAATATARMDLAVTAWLASAVPADLDILGADHGLPDLPSFAVNLHLPAHTVAAATSELARCIRDGLTRRQQAA</sequence>
<dbReference type="InterPro" id="IPR005119">
    <property type="entry name" value="LysR_subst-bd"/>
</dbReference>
<dbReference type="InterPro" id="IPR000847">
    <property type="entry name" value="LysR_HTH_N"/>
</dbReference>
<dbReference type="InterPro" id="IPR036390">
    <property type="entry name" value="WH_DNA-bd_sf"/>
</dbReference>
<protein>
    <submittedName>
        <fullName evidence="6">LysR family transcriptional regulator</fullName>
    </submittedName>
</protein>
<dbReference type="AlphaFoldDB" id="A0A4D7BK54"/>
<evidence type="ECO:0000313" key="7">
    <source>
        <dbReference type="Proteomes" id="UP000298781"/>
    </source>
</evidence>
<keyword evidence="2" id="KW-0805">Transcription regulation</keyword>
<dbReference type="Pfam" id="PF03466">
    <property type="entry name" value="LysR_substrate"/>
    <property type="match status" value="1"/>
</dbReference>
<dbReference type="FunFam" id="1.10.10.10:FF:000001">
    <property type="entry name" value="LysR family transcriptional regulator"/>
    <property type="match status" value="1"/>
</dbReference>
<dbReference type="PANTHER" id="PTHR30579:SF7">
    <property type="entry name" value="HTH-TYPE TRANSCRIPTIONAL REGULATOR LRHA-RELATED"/>
    <property type="match status" value="1"/>
</dbReference>
<accession>A0A4D7BK54</accession>
<evidence type="ECO:0000256" key="1">
    <source>
        <dbReference type="ARBA" id="ARBA00009437"/>
    </source>
</evidence>
<feature type="domain" description="HTH lysR-type" evidence="5">
    <location>
        <begin position="5"/>
        <end position="62"/>
    </location>
</feature>
<dbReference type="SUPFAM" id="SSF53850">
    <property type="entry name" value="Periplasmic binding protein-like II"/>
    <property type="match status" value="1"/>
</dbReference>
<dbReference type="Pfam" id="PF00126">
    <property type="entry name" value="HTH_1"/>
    <property type="match status" value="1"/>
</dbReference>
<comment type="similarity">
    <text evidence="1">Belongs to the LysR transcriptional regulatory family.</text>
</comment>
<organism evidence="6 7">
    <name type="scientific">Phreatobacter stygius</name>
    <dbReference type="NCBI Taxonomy" id="1940610"/>
    <lineage>
        <taxon>Bacteria</taxon>
        <taxon>Pseudomonadati</taxon>
        <taxon>Pseudomonadota</taxon>
        <taxon>Alphaproteobacteria</taxon>
        <taxon>Hyphomicrobiales</taxon>
        <taxon>Phreatobacteraceae</taxon>
        <taxon>Phreatobacter</taxon>
    </lineage>
</organism>
<dbReference type="InterPro" id="IPR036388">
    <property type="entry name" value="WH-like_DNA-bd_sf"/>
</dbReference>
<dbReference type="PROSITE" id="PS50931">
    <property type="entry name" value="HTH_LYSR"/>
    <property type="match status" value="1"/>
</dbReference>
<proteinExistence type="inferred from homology"/>
<dbReference type="OrthoDB" id="8097684at2"/>
<dbReference type="GO" id="GO:0003677">
    <property type="term" value="F:DNA binding"/>
    <property type="evidence" value="ECO:0007669"/>
    <property type="project" value="UniProtKB-KW"/>
</dbReference>
<dbReference type="KEGG" id="pstg:E8M01_24100"/>
<dbReference type="SUPFAM" id="SSF46785">
    <property type="entry name" value="Winged helix' DNA-binding domain"/>
    <property type="match status" value="1"/>
</dbReference>
<name>A0A4D7BK54_9HYPH</name>
<evidence type="ECO:0000313" key="6">
    <source>
        <dbReference type="EMBL" id="QCI69386.1"/>
    </source>
</evidence>
<dbReference type="GO" id="GO:0003700">
    <property type="term" value="F:DNA-binding transcription factor activity"/>
    <property type="evidence" value="ECO:0007669"/>
    <property type="project" value="InterPro"/>
</dbReference>
<keyword evidence="3" id="KW-0238">DNA-binding</keyword>
<gene>
    <name evidence="6" type="ORF">E8M01_24100</name>
</gene>